<keyword evidence="2" id="KW-1185">Reference proteome</keyword>
<name>A0A9Q0R5Y6_ANAIG</name>
<protein>
    <submittedName>
        <fullName evidence="1">Uncharacterized protein</fullName>
    </submittedName>
</protein>
<organism evidence="1 2">
    <name type="scientific">Anaeramoeba ignava</name>
    <name type="common">Anaerobic marine amoeba</name>
    <dbReference type="NCBI Taxonomy" id="1746090"/>
    <lineage>
        <taxon>Eukaryota</taxon>
        <taxon>Metamonada</taxon>
        <taxon>Anaeramoebidae</taxon>
        <taxon>Anaeramoeba</taxon>
    </lineage>
</organism>
<dbReference type="EMBL" id="JAPDFW010000125">
    <property type="protein sequence ID" value="KAJ5067661.1"/>
    <property type="molecule type" value="Genomic_DNA"/>
</dbReference>
<dbReference type="Proteomes" id="UP001149090">
    <property type="component" value="Unassembled WGS sequence"/>
</dbReference>
<accession>A0A9Q0R5Y6</accession>
<sequence>MWSKNKSRFYFDDKGKYDNYKSNSQKYKLKCNKFKEFMIENIWKVQKIKLNLKNQKIKTKVDQNCKSEFDAKFIFHNVFGRGIYFTKNPNISVKIRLESFKFVLSKYIYQKDNQYYIVPDVELLRPLL</sequence>
<evidence type="ECO:0000313" key="1">
    <source>
        <dbReference type="EMBL" id="KAJ5067661.1"/>
    </source>
</evidence>
<evidence type="ECO:0000313" key="2">
    <source>
        <dbReference type="Proteomes" id="UP001149090"/>
    </source>
</evidence>
<comment type="caution">
    <text evidence="1">The sequence shown here is derived from an EMBL/GenBank/DDBJ whole genome shotgun (WGS) entry which is preliminary data.</text>
</comment>
<reference evidence="1" key="1">
    <citation type="submission" date="2022-10" db="EMBL/GenBank/DDBJ databases">
        <title>Novel sulphate-reducing endosymbionts in the free-living metamonad Anaeramoeba.</title>
        <authorList>
            <person name="Jerlstrom-Hultqvist J."/>
            <person name="Cepicka I."/>
            <person name="Gallot-Lavallee L."/>
            <person name="Salas-Leiva D."/>
            <person name="Curtis B.A."/>
            <person name="Zahonova K."/>
            <person name="Pipaliya S."/>
            <person name="Dacks J."/>
            <person name="Roger A.J."/>
        </authorList>
    </citation>
    <scope>NUCLEOTIDE SEQUENCE</scope>
    <source>
        <strain evidence="1">BMAN</strain>
    </source>
</reference>
<dbReference type="AlphaFoldDB" id="A0A9Q0R5Y6"/>
<gene>
    <name evidence="1" type="ORF">M0811_02849</name>
</gene>
<proteinExistence type="predicted"/>